<dbReference type="Proteomes" id="UP000464178">
    <property type="component" value="Chromosome"/>
</dbReference>
<dbReference type="Gene3D" id="3.30.700.10">
    <property type="entry name" value="Glycoprotein, Type 4 Pilin"/>
    <property type="match status" value="1"/>
</dbReference>
<dbReference type="InterPro" id="IPR012902">
    <property type="entry name" value="N_methyl_site"/>
</dbReference>
<reference evidence="3 4" key="1">
    <citation type="submission" date="2019-05" db="EMBL/GenBank/DDBJ databases">
        <authorList>
            <consortium name="Science for Life Laboratories"/>
        </authorList>
    </citation>
    <scope>NUCLEOTIDE SEQUENCE [LARGE SCALE GENOMIC DNA]</scope>
    <source>
        <strain evidence="3">Soil9</strain>
    </source>
</reference>
<feature type="domain" description="DUF1559" evidence="2">
    <location>
        <begin position="33"/>
        <end position="324"/>
    </location>
</feature>
<evidence type="ECO:0000313" key="4">
    <source>
        <dbReference type="Proteomes" id="UP000464178"/>
    </source>
</evidence>
<keyword evidence="1" id="KW-0812">Transmembrane</keyword>
<dbReference type="RefSeq" id="WP_162669774.1">
    <property type="nucleotide sequence ID" value="NZ_LR593886.1"/>
</dbReference>
<dbReference type="PANTHER" id="PTHR30093">
    <property type="entry name" value="GENERAL SECRETION PATHWAY PROTEIN G"/>
    <property type="match status" value="1"/>
</dbReference>
<dbReference type="NCBIfam" id="TIGR04294">
    <property type="entry name" value="pre_pil_HX9DG"/>
    <property type="match status" value="1"/>
</dbReference>
<dbReference type="InterPro" id="IPR011453">
    <property type="entry name" value="DUF1559"/>
</dbReference>
<name>A0A6P2D7D3_9BACT</name>
<sequence>MFRRSRAGFTLIELLVVIAIIAILIGLLLPAIQKVREAAARMASQNNLKQIGLAIHNYHSAQERLPANGYAVHGTGHGYPGDVDLGGFNELHSAFITILPYLEQDAWAKKYDPKYEPTDTRDDDGDGVSNAVITKTNLKVFMSPAMPQPSNADLYNANYPFASYTFCRGQFTARTLGSGSWSATSPDFSTQTVKFANLKASYTDDDGMIVSNHYGKQTFLSVTKGLSQTLMAGDMHYTLKNYYFTGANANVPRTGKTTWVLAHPGFGSATTNLPMNSHTYYSRASRPTDWYETSGEFAFRSVHPSGCNFVLGDGSVRFLRDSIALDTYRWLGSRNSSLPPPSDY</sequence>
<dbReference type="Pfam" id="PF07596">
    <property type="entry name" value="SBP_bac_10"/>
    <property type="match status" value="1"/>
</dbReference>
<dbReference type="AlphaFoldDB" id="A0A6P2D7D3"/>
<evidence type="ECO:0000259" key="2">
    <source>
        <dbReference type="Pfam" id="PF07596"/>
    </source>
</evidence>
<dbReference type="InterPro" id="IPR045584">
    <property type="entry name" value="Pilin-like"/>
</dbReference>
<protein>
    <recommendedName>
        <fullName evidence="2">DUF1559 domain-containing protein</fullName>
    </recommendedName>
</protein>
<feature type="transmembrane region" description="Helical" evidence="1">
    <location>
        <begin position="12"/>
        <end position="32"/>
    </location>
</feature>
<keyword evidence="1" id="KW-0472">Membrane</keyword>
<gene>
    <name evidence="3" type="ORF">SOIL9_23640</name>
</gene>
<dbReference type="PANTHER" id="PTHR30093:SF2">
    <property type="entry name" value="TYPE II SECRETION SYSTEM PROTEIN H"/>
    <property type="match status" value="1"/>
</dbReference>
<proteinExistence type="predicted"/>
<keyword evidence="1" id="KW-1133">Transmembrane helix</keyword>
<evidence type="ECO:0000256" key="1">
    <source>
        <dbReference type="SAM" id="Phobius"/>
    </source>
</evidence>
<dbReference type="InterPro" id="IPR027558">
    <property type="entry name" value="Pre_pil_HX9DG_C"/>
</dbReference>
<keyword evidence="4" id="KW-1185">Reference proteome</keyword>
<organism evidence="3 4">
    <name type="scientific">Gemmata massiliana</name>
    <dbReference type="NCBI Taxonomy" id="1210884"/>
    <lineage>
        <taxon>Bacteria</taxon>
        <taxon>Pseudomonadati</taxon>
        <taxon>Planctomycetota</taxon>
        <taxon>Planctomycetia</taxon>
        <taxon>Gemmatales</taxon>
        <taxon>Gemmataceae</taxon>
        <taxon>Gemmata</taxon>
    </lineage>
</organism>
<dbReference type="SUPFAM" id="SSF54523">
    <property type="entry name" value="Pili subunits"/>
    <property type="match status" value="1"/>
</dbReference>
<dbReference type="Pfam" id="PF07963">
    <property type="entry name" value="N_methyl"/>
    <property type="match status" value="1"/>
</dbReference>
<dbReference type="NCBIfam" id="TIGR02532">
    <property type="entry name" value="IV_pilin_GFxxxE"/>
    <property type="match status" value="1"/>
</dbReference>
<dbReference type="KEGG" id="gms:SOIL9_23640"/>
<dbReference type="EMBL" id="LR593886">
    <property type="protein sequence ID" value="VTR95350.1"/>
    <property type="molecule type" value="Genomic_DNA"/>
</dbReference>
<accession>A0A6P2D7D3</accession>
<dbReference type="PROSITE" id="PS00409">
    <property type="entry name" value="PROKAR_NTER_METHYL"/>
    <property type="match status" value="1"/>
</dbReference>
<evidence type="ECO:0000313" key="3">
    <source>
        <dbReference type="EMBL" id="VTR95350.1"/>
    </source>
</evidence>